<accession>A0ABQ9EUM5</accession>
<dbReference type="SUPFAM" id="SSF140741">
    <property type="entry name" value="RUN domain-like"/>
    <property type="match status" value="1"/>
</dbReference>
<keyword evidence="3" id="KW-1185">Reference proteome</keyword>
<reference evidence="2 3" key="1">
    <citation type="submission" date="2022-12" db="EMBL/GenBank/DDBJ databases">
        <title>Chromosome-level genome of Tegillarca granosa.</title>
        <authorList>
            <person name="Kim J."/>
        </authorList>
    </citation>
    <scope>NUCLEOTIDE SEQUENCE [LARGE SCALE GENOMIC DNA]</scope>
    <source>
        <strain evidence="2">Teg-2019</strain>
        <tissue evidence="2">Adductor muscle</tissue>
    </source>
</reference>
<comment type="caution">
    <text evidence="2">The sequence shown here is derived from an EMBL/GenBank/DDBJ whole genome shotgun (WGS) entry which is preliminary data.</text>
</comment>
<sequence>MSGMSVPYVPVTSRRGDPKNSPGGSVSPNVSSPHVVSQPQQQKILQDILDCINDMKSEYEKTTNPIDDDNQILHRFCAKLEYLLQCNMKVTDLTKQVYCVREEEGLLGLLL</sequence>
<dbReference type="Proteomes" id="UP001217089">
    <property type="component" value="Unassembled WGS sequence"/>
</dbReference>
<evidence type="ECO:0000256" key="1">
    <source>
        <dbReference type="SAM" id="MobiDB-lite"/>
    </source>
</evidence>
<dbReference type="PANTHER" id="PTHR46753">
    <property type="entry name" value="FYVE AND COILED-COIL DOMAIN-CONTAINING PROTEIN 1"/>
    <property type="match status" value="1"/>
</dbReference>
<feature type="region of interest" description="Disordered" evidence="1">
    <location>
        <begin position="1"/>
        <end position="40"/>
    </location>
</feature>
<proteinExistence type="predicted"/>
<organism evidence="2 3">
    <name type="scientific">Tegillarca granosa</name>
    <name type="common">Malaysian cockle</name>
    <name type="synonym">Anadara granosa</name>
    <dbReference type="NCBI Taxonomy" id="220873"/>
    <lineage>
        <taxon>Eukaryota</taxon>
        <taxon>Metazoa</taxon>
        <taxon>Spiralia</taxon>
        <taxon>Lophotrochozoa</taxon>
        <taxon>Mollusca</taxon>
        <taxon>Bivalvia</taxon>
        <taxon>Autobranchia</taxon>
        <taxon>Pteriomorphia</taxon>
        <taxon>Arcoida</taxon>
        <taxon>Arcoidea</taxon>
        <taxon>Arcidae</taxon>
        <taxon>Tegillarca</taxon>
    </lineage>
</organism>
<protein>
    <submittedName>
        <fullName evidence="2">Uncharacterized protein</fullName>
    </submittedName>
</protein>
<feature type="compositionally biased region" description="Low complexity" evidence="1">
    <location>
        <begin position="20"/>
        <end position="40"/>
    </location>
</feature>
<dbReference type="Gene3D" id="1.20.58.900">
    <property type="match status" value="1"/>
</dbReference>
<dbReference type="PANTHER" id="PTHR46753:SF2">
    <property type="entry name" value="FYVE AND COILED-COIL DOMAIN-CONTAINING PROTEIN 1"/>
    <property type="match status" value="1"/>
</dbReference>
<evidence type="ECO:0000313" key="3">
    <source>
        <dbReference type="Proteomes" id="UP001217089"/>
    </source>
</evidence>
<name>A0ABQ9EUM5_TEGGR</name>
<dbReference type="InterPro" id="IPR037213">
    <property type="entry name" value="Run_dom_sf"/>
</dbReference>
<evidence type="ECO:0000313" key="2">
    <source>
        <dbReference type="EMBL" id="KAJ8307003.1"/>
    </source>
</evidence>
<dbReference type="EMBL" id="JARBDR010000793">
    <property type="protein sequence ID" value="KAJ8307003.1"/>
    <property type="molecule type" value="Genomic_DNA"/>
</dbReference>
<gene>
    <name evidence="2" type="ORF">KUTeg_015087</name>
</gene>